<comment type="caution">
    <text evidence="2">The sequence shown here is derived from an EMBL/GenBank/DDBJ whole genome shotgun (WGS) entry which is preliminary data.</text>
</comment>
<feature type="chain" id="PRO_5010877631" description="Secreted protein" evidence="1">
    <location>
        <begin position="24"/>
        <end position="103"/>
    </location>
</feature>
<keyword evidence="1" id="KW-0732">Signal</keyword>
<evidence type="ECO:0000313" key="2">
    <source>
        <dbReference type="EMBL" id="ORX46046.1"/>
    </source>
</evidence>
<organism evidence="2 3">
    <name type="scientific">Hesseltinella vesiculosa</name>
    <dbReference type="NCBI Taxonomy" id="101127"/>
    <lineage>
        <taxon>Eukaryota</taxon>
        <taxon>Fungi</taxon>
        <taxon>Fungi incertae sedis</taxon>
        <taxon>Mucoromycota</taxon>
        <taxon>Mucoromycotina</taxon>
        <taxon>Mucoromycetes</taxon>
        <taxon>Mucorales</taxon>
        <taxon>Cunninghamellaceae</taxon>
        <taxon>Hesseltinella</taxon>
    </lineage>
</organism>
<dbReference type="AlphaFoldDB" id="A0A1X2G630"/>
<sequence>MSTPWLIGLLLLIFECVLSPMRSHTGQSHRLPSRRAKNETRRLHSNMRPLVLGIEFRANIHLVHQVSKICCAYSSYSRTLIFTVRHTIAVFSTVRSLPNLLSN</sequence>
<feature type="signal peptide" evidence="1">
    <location>
        <begin position="1"/>
        <end position="23"/>
    </location>
</feature>
<name>A0A1X2G630_9FUNG</name>
<evidence type="ECO:0000313" key="3">
    <source>
        <dbReference type="Proteomes" id="UP000242146"/>
    </source>
</evidence>
<dbReference type="Proteomes" id="UP000242146">
    <property type="component" value="Unassembled WGS sequence"/>
</dbReference>
<keyword evidence="3" id="KW-1185">Reference proteome</keyword>
<evidence type="ECO:0008006" key="4">
    <source>
        <dbReference type="Google" id="ProtNLM"/>
    </source>
</evidence>
<accession>A0A1X2G630</accession>
<evidence type="ECO:0000256" key="1">
    <source>
        <dbReference type="SAM" id="SignalP"/>
    </source>
</evidence>
<dbReference type="EMBL" id="MCGT01000039">
    <property type="protein sequence ID" value="ORX46046.1"/>
    <property type="molecule type" value="Genomic_DNA"/>
</dbReference>
<gene>
    <name evidence="2" type="ORF">DM01DRAFT_316409</name>
</gene>
<proteinExistence type="predicted"/>
<protein>
    <recommendedName>
        <fullName evidence="4">Secreted protein</fullName>
    </recommendedName>
</protein>
<reference evidence="2 3" key="1">
    <citation type="submission" date="2016-07" db="EMBL/GenBank/DDBJ databases">
        <title>Pervasive Adenine N6-methylation of Active Genes in Fungi.</title>
        <authorList>
            <consortium name="DOE Joint Genome Institute"/>
            <person name="Mondo S.J."/>
            <person name="Dannebaum R.O."/>
            <person name="Kuo R.C."/>
            <person name="Labutti K."/>
            <person name="Haridas S."/>
            <person name="Kuo A."/>
            <person name="Salamov A."/>
            <person name="Ahrendt S.R."/>
            <person name="Lipzen A."/>
            <person name="Sullivan W."/>
            <person name="Andreopoulos W.B."/>
            <person name="Clum A."/>
            <person name="Lindquist E."/>
            <person name="Daum C."/>
            <person name="Ramamoorthy G.K."/>
            <person name="Gryganskyi A."/>
            <person name="Culley D."/>
            <person name="Magnuson J.K."/>
            <person name="James T.Y."/>
            <person name="O'Malley M.A."/>
            <person name="Stajich J.E."/>
            <person name="Spatafora J.W."/>
            <person name="Visel A."/>
            <person name="Grigoriev I.V."/>
        </authorList>
    </citation>
    <scope>NUCLEOTIDE SEQUENCE [LARGE SCALE GENOMIC DNA]</scope>
    <source>
        <strain evidence="2 3">NRRL 3301</strain>
    </source>
</reference>